<dbReference type="Proteomes" id="UP001200604">
    <property type="component" value="Unassembled WGS sequence"/>
</dbReference>
<proteinExistence type="predicted"/>
<feature type="compositionally biased region" description="Low complexity" evidence="1">
    <location>
        <begin position="979"/>
        <end position="990"/>
    </location>
</feature>
<gene>
    <name evidence="2" type="ORF">L3H44_02495</name>
</gene>
<organism evidence="2 3">
    <name type="scientific">Corynebacterium parakroppenstedtii</name>
    <dbReference type="NCBI Taxonomy" id="2828363"/>
    <lineage>
        <taxon>Bacteria</taxon>
        <taxon>Bacillati</taxon>
        <taxon>Actinomycetota</taxon>
        <taxon>Actinomycetes</taxon>
        <taxon>Mycobacteriales</taxon>
        <taxon>Corynebacteriaceae</taxon>
        <taxon>Corynebacterium</taxon>
    </lineage>
</organism>
<dbReference type="GeneID" id="92726077"/>
<evidence type="ECO:0000256" key="1">
    <source>
        <dbReference type="SAM" id="MobiDB-lite"/>
    </source>
</evidence>
<evidence type="ECO:0000313" key="2">
    <source>
        <dbReference type="EMBL" id="MCF6773283.1"/>
    </source>
</evidence>
<sequence>MERITQLSGVDAPTSFIADSADPLLGWASTTELELSRQLSDLDFAVEVNLSGDELERLDRFWGRFVTRQISAGAELSAVLEACPAIVATTLVGRAGRIADLSNFDSEYWAGLGVPHDLAEQFYGCFDGHVAEILSRAGLDPMDIAASGSDGELGRLLVHATIPAGWIPSLIALIDEDPDNVTGASLTEHFVETSPTRQLGPLCTVAPERATRLFDDIIEFYRWAAQHPYEVDQWAEWGVGKDGSYRVPLLILEDLVDELRERPAGTVDRLSTVGTASWETSPRLVYDVNRERVVLRLPQMPLDETVVELRWRVSIDGEVVEYRTGYDNDTEGFSEILDVPVRKAAREIVVKEIVRRVSWTIPVLSEPFLAFTMRGHNVTSKVSLHHTDLIVVSPDDAEIVDPVRETPLPADDGVELRGWNGWIARTVDVNDAASFQVRRPGEPAGTALRSVDPRQRVIFTEGELCSHVRSVSGLPVHSESLLAEFPATLSGADEVWYLSISSYAGPGQAGVEVTPAEPVEVPADGGAVYVFDPDLYESPWTGEYIVRLRGPRNESFRHRYAIVQGLVTSLEDNHGFRIPVAGGLSPMSVELATEKPASIEPNPVEVGADSARGSATVSTDDGDLLPIVVTPPRLRFQVPLKGEEARWRSTPLVCAGSELNGEMFLRVRTGSELHKPVITARNHHGSPVRTKKMITWDGMTWRIPLKDFAHALASQSGGSIELSWVDEETRKSTSVRLVTLAPTPEWQIELKDDTVVVSADKAPGDETSVAVVKGSPDGRPLGLWMWPTTAPWRRALSVRVVEGEATLPEELRNVGPLVVQVYCADVSENLRAPARPGLQAVMVDQPGYATGHGLDSLSAFLAGESKEIEGGAETFSLLWDLQAGWMSDSRAFTSLPRGAEVVRDAFLSKPSVALVGLAQSLVDASKRPSVLISSGLVRSAFDPTAIDSESLTSQGSAAPWIGALGALAEVERWDAAMVAAEEAAEQSSESSDGDDGDGGDNGDDTNAASDLAPDPDVTPAQGRNNALEKLRSLVGDRAVEAFTTGRDQSLDNACLDPTTVHIARMPEAQQKVILQQFLDSAGIMPGPISEDNSRLLAVLETFSHREELTQLLGEEDLMVTAAKLLKRIRHSNRQLYAAARVRFDRLEGVDTESVDNRWALAPIVSLVFALAARLEAHGAGKMGALSPQAVAGWARVAEMLPDLVAGDIVSADAMVLGVVGHKRK</sequence>
<accession>A0ABS9HHF2</accession>
<dbReference type="EMBL" id="JAKJKU010000001">
    <property type="protein sequence ID" value="MCF6773283.1"/>
    <property type="molecule type" value="Genomic_DNA"/>
</dbReference>
<protein>
    <submittedName>
        <fullName evidence="2">Uncharacterized protein</fullName>
    </submittedName>
</protein>
<reference evidence="2 3" key="1">
    <citation type="submission" date="2022-01" db="EMBL/GenBank/DDBJ databases">
        <title>Identification and Characterization of Corynebacterium sp.</title>
        <authorList>
            <person name="Luo Q."/>
            <person name="Qu P."/>
            <person name="Chen Q."/>
        </authorList>
    </citation>
    <scope>NUCLEOTIDE SEQUENCE [LARGE SCALE GENOMIC DNA]</scope>
    <source>
        <strain evidence="2 3">MC-12</strain>
    </source>
</reference>
<feature type="region of interest" description="Disordered" evidence="1">
    <location>
        <begin position="979"/>
        <end position="1022"/>
    </location>
</feature>
<feature type="compositionally biased region" description="Acidic residues" evidence="1">
    <location>
        <begin position="991"/>
        <end position="1003"/>
    </location>
</feature>
<comment type="caution">
    <text evidence="2">The sequence shown here is derived from an EMBL/GenBank/DDBJ whole genome shotgun (WGS) entry which is preliminary data.</text>
</comment>
<name>A0ABS9HHF2_9CORY</name>
<keyword evidence="3" id="KW-1185">Reference proteome</keyword>
<dbReference type="RefSeq" id="WP_152646897.1">
    <property type="nucleotide sequence ID" value="NZ_JAFFSY010000001.1"/>
</dbReference>
<evidence type="ECO:0000313" key="3">
    <source>
        <dbReference type="Proteomes" id="UP001200604"/>
    </source>
</evidence>